<reference evidence="5" key="1">
    <citation type="submission" date="2007-07" db="EMBL/GenBank/DDBJ databases">
        <title>PCAP assembly of the Caenorhabditis remanei genome.</title>
        <authorList>
            <consortium name="The Caenorhabditis remanei Sequencing Consortium"/>
            <person name="Wilson R.K."/>
        </authorList>
    </citation>
    <scope>NUCLEOTIDE SEQUENCE [LARGE SCALE GENOMIC DNA]</scope>
    <source>
        <strain evidence="5">PB4641</strain>
    </source>
</reference>
<dbReference type="Proteomes" id="UP000008281">
    <property type="component" value="Unassembled WGS sequence"/>
</dbReference>
<keyword evidence="2" id="KW-0472">Membrane</keyword>
<protein>
    <recommendedName>
        <fullName evidence="4">CX domain-containing protein</fullName>
    </recommendedName>
</protein>
<name>E3N536_CAERE</name>
<dbReference type="InParanoid" id="E3N536"/>
<sequence>MNISSSILLFSSLLLYEINAKSGGGGGRGGGGRGSSGARSSSRSFSKSGSSGGGKFHSSSSQTTYQNFDSSAFRSNVFTPSRSSTYFTTGGTTGNTYIISQPATPIIYDNHHYYWHGYYRSRPEKETYCEYAIGDEDGELRNVTFANGTSPKFLTFGCGHYERCCGMTCCSMLGDFLGTIIWLAMFGVAIWLCCCKN</sequence>
<dbReference type="HOGENOM" id="CLU_085172_0_0_1"/>
<dbReference type="AlphaFoldDB" id="E3N536"/>
<dbReference type="FunCoup" id="E3N536">
    <property type="interactions" value="1096"/>
</dbReference>
<feature type="region of interest" description="Disordered" evidence="1">
    <location>
        <begin position="24"/>
        <end position="62"/>
    </location>
</feature>
<evidence type="ECO:0000313" key="6">
    <source>
        <dbReference type="Proteomes" id="UP000008281"/>
    </source>
</evidence>
<feature type="signal peptide" evidence="3">
    <location>
        <begin position="1"/>
        <end position="20"/>
    </location>
</feature>
<evidence type="ECO:0000259" key="4">
    <source>
        <dbReference type="Pfam" id="PF01705"/>
    </source>
</evidence>
<keyword evidence="6" id="KW-1185">Reference proteome</keyword>
<keyword evidence="2" id="KW-0812">Transmembrane</keyword>
<feature type="chain" id="PRO_5003175973" description="CX domain-containing protein" evidence="3">
    <location>
        <begin position="21"/>
        <end position="197"/>
    </location>
</feature>
<dbReference type="OrthoDB" id="5866622at2759"/>
<dbReference type="STRING" id="31234.E3N536"/>
<dbReference type="eggNOG" id="ENOG502TGRU">
    <property type="taxonomic scope" value="Eukaryota"/>
</dbReference>
<dbReference type="PANTHER" id="PTHR47520">
    <property type="entry name" value="CX DOMAIN-CONTAINING PROTEIN-RELATED"/>
    <property type="match status" value="1"/>
</dbReference>
<feature type="transmembrane region" description="Helical" evidence="2">
    <location>
        <begin position="172"/>
        <end position="194"/>
    </location>
</feature>
<keyword evidence="3" id="KW-0732">Signal</keyword>
<accession>E3N536</accession>
<dbReference type="KEGG" id="crq:GCK72_017193"/>
<dbReference type="InterPro" id="IPR002619">
    <property type="entry name" value="CX"/>
</dbReference>
<dbReference type="OMA" id="CEYAISE"/>
<evidence type="ECO:0000256" key="1">
    <source>
        <dbReference type="SAM" id="MobiDB-lite"/>
    </source>
</evidence>
<evidence type="ECO:0000256" key="2">
    <source>
        <dbReference type="SAM" id="Phobius"/>
    </source>
</evidence>
<dbReference type="Pfam" id="PF01705">
    <property type="entry name" value="CX"/>
    <property type="match status" value="1"/>
</dbReference>
<feature type="compositionally biased region" description="Gly residues" evidence="1">
    <location>
        <begin position="24"/>
        <end position="35"/>
    </location>
</feature>
<gene>
    <name evidence="5" type="ORF">CRE_19347</name>
</gene>
<feature type="domain" description="CX" evidence="4">
    <location>
        <begin position="113"/>
        <end position="171"/>
    </location>
</feature>
<keyword evidence="2" id="KW-1133">Transmembrane helix</keyword>
<dbReference type="CTD" id="9827608"/>
<evidence type="ECO:0000313" key="5">
    <source>
        <dbReference type="EMBL" id="EFO87040.1"/>
    </source>
</evidence>
<dbReference type="PANTHER" id="PTHR47520:SF2">
    <property type="entry name" value="CX DOMAIN-CONTAINING PROTEIN"/>
    <property type="match status" value="1"/>
</dbReference>
<proteinExistence type="predicted"/>
<dbReference type="RefSeq" id="XP_003096501.2">
    <property type="nucleotide sequence ID" value="XM_003096453.2"/>
</dbReference>
<organism evidence="6">
    <name type="scientific">Caenorhabditis remanei</name>
    <name type="common">Caenorhabditis vulgaris</name>
    <dbReference type="NCBI Taxonomy" id="31234"/>
    <lineage>
        <taxon>Eukaryota</taxon>
        <taxon>Metazoa</taxon>
        <taxon>Ecdysozoa</taxon>
        <taxon>Nematoda</taxon>
        <taxon>Chromadorea</taxon>
        <taxon>Rhabditida</taxon>
        <taxon>Rhabditina</taxon>
        <taxon>Rhabditomorpha</taxon>
        <taxon>Rhabditoidea</taxon>
        <taxon>Rhabditidae</taxon>
        <taxon>Peloderinae</taxon>
        <taxon>Caenorhabditis</taxon>
    </lineage>
</organism>
<feature type="compositionally biased region" description="Low complexity" evidence="1">
    <location>
        <begin position="36"/>
        <end position="49"/>
    </location>
</feature>
<dbReference type="EMBL" id="DS268530">
    <property type="protein sequence ID" value="EFO87040.1"/>
    <property type="molecule type" value="Genomic_DNA"/>
</dbReference>
<evidence type="ECO:0000256" key="3">
    <source>
        <dbReference type="SAM" id="SignalP"/>
    </source>
</evidence>
<dbReference type="GeneID" id="9827608"/>